<keyword evidence="1" id="KW-1133">Transmembrane helix</keyword>
<feature type="transmembrane region" description="Helical" evidence="1">
    <location>
        <begin position="65"/>
        <end position="83"/>
    </location>
</feature>
<evidence type="ECO:0008006" key="4">
    <source>
        <dbReference type="Google" id="ProtNLM"/>
    </source>
</evidence>
<dbReference type="EMBL" id="BONC01000005">
    <property type="protein sequence ID" value="GIF55146.1"/>
    <property type="molecule type" value="Genomic_DNA"/>
</dbReference>
<dbReference type="Pfam" id="PF14333">
    <property type="entry name" value="DUF4389"/>
    <property type="match status" value="1"/>
</dbReference>
<dbReference type="InterPro" id="IPR025498">
    <property type="entry name" value="DUF4389"/>
</dbReference>
<keyword evidence="1" id="KW-0812">Transmembrane</keyword>
<protein>
    <recommendedName>
        <fullName evidence="4">DUF4389 domain-containing protein</fullName>
    </recommendedName>
</protein>
<comment type="caution">
    <text evidence="2">The sequence shown here is derived from an EMBL/GenBank/DDBJ whole genome shotgun (WGS) entry which is preliminary data.</text>
</comment>
<gene>
    <name evidence="2" type="ORF">Air01nite_12410</name>
</gene>
<name>A0ABQ4BX97_9ACTN</name>
<proteinExistence type="predicted"/>
<feature type="transmembrane region" description="Helical" evidence="1">
    <location>
        <begin position="152"/>
        <end position="175"/>
    </location>
</feature>
<accession>A0ABQ4BX97</accession>
<organism evidence="2 3">
    <name type="scientific">Asanoa iriomotensis</name>
    <dbReference type="NCBI Taxonomy" id="234613"/>
    <lineage>
        <taxon>Bacteria</taxon>
        <taxon>Bacillati</taxon>
        <taxon>Actinomycetota</taxon>
        <taxon>Actinomycetes</taxon>
        <taxon>Micromonosporales</taxon>
        <taxon>Micromonosporaceae</taxon>
        <taxon>Asanoa</taxon>
    </lineage>
</organism>
<reference evidence="2 3" key="1">
    <citation type="submission" date="2021-01" db="EMBL/GenBank/DDBJ databases">
        <title>Whole genome shotgun sequence of Asanoa iriomotensis NBRC 100142.</title>
        <authorList>
            <person name="Komaki H."/>
            <person name="Tamura T."/>
        </authorList>
    </citation>
    <scope>NUCLEOTIDE SEQUENCE [LARGE SCALE GENOMIC DNA]</scope>
    <source>
        <strain evidence="2 3">NBRC 100142</strain>
    </source>
</reference>
<evidence type="ECO:0000313" key="3">
    <source>
        <dbReference type="Proteomes" id="UP000624325"/>
    </source>
</evidence>
<dbReference type="Proteomes" id="UP000624325">
    <property type="component" value="Unassembled WGS sequence"/>
</dbReference>
<feature type="transmembrane region" description="Helical" evidence="1">
    <location>
        <begin position="28"/>
        <end position="45"/>
    </location>
</feature>
<sequence length="216" mass="25040">MQPTAPPPYPVNFSVAYPDRPLNRLTSFFRLFTIIPIVIVLGTVYSGGAEWGQWGGDNGNHAQNVAYGFGGVLFFGPLLMILFRKKYPRWWFDWNLELQRFANRVTVYFALMDDRYPATDDQQSVRLDYLYPGGTLNRFLPIVKWLLAVPHYVVLFFLHIGAVVAVVITWFAILFTGRYPRPLFDYVEGVLRWQNRVTAYAFTLVTDRYPPFRLAP</sequence>
<evidence type="ECO:0000256" key="1">
    <source>
        <dbReference type="SAM" id="Phobius"/>
    </source>
</evidence>
<dbReference type="RefSeq" id="WP_203700862.1">
    <property type="nucleotide sequence ID" value="NZ_BAAALU010000005.1"/>
</dbReference>
<evidence type="ECO:0000313" key="2">
    <source>
        <dbReference type="EMBL" id="GIF55146.1"/>
    </source>
</evidence>
<keyword evidence="3" id="KW-1185">Reference proteome</keyword>
<keyword evidence="1" id="KW-0472">Membrane</keyword>